<dbReference type="AlphaFoldDB" id="A0A183C320"/>
<proteinExistence type="predicted"/>
<dbReference type="WBParaSite" id="GPLIN_000726400">
    <property type="protein sequence ID" value="GPLIN_000726400"/>
    <property type="gene ID" value="GPLIN_000726400"/>
</dbReference>
<feature type="domain" description="WH2" evidence="2">
    <location>
        <begin position="2"/>
        <end position="22"/>
    </location>
</feature>
<dbReference type="Proteomes" id="UP000050741">
    <property type="component" value="Unassembled WGS sequence"/>
</dbReference>
<evidence type="ECO:0000259" key="2">
    <source>
        <dbReference type="Pfam" id="PF02205"/>
    </source>
</evidence>
<evidence type="ECO:0000313" key="3">
    <source>
        <dbReference type="Proteomes" id="UP000050741"/>
    </source>
</evidence>
<dbReference type="InterPro" id="IPR003124">
    <property type="entry name" value="WH2_dom"/>
</dbReference>
<feature type="compositionally biased region" description="Basic and acidic residues" evidence="1">
    <location>
        <begin position="62"/>
        <end position="76"/>
    </location>
</feature>
<evidence type="ECO:0000313" key="4">
    <source>
        <dbReference type="WBParaSite" id="GPLIN_000726400"/>
    </source>
</evidence>
<keyword evidence="3" id="KW-1185">Reference proteome</keyword>
<protein>
    <submittedName>
        <fullName evidence="4">WH2 domain-containing protein</fullName>
    </submittedName>
</protein>
<reference evidence="3" key="1">
    <citation type="submission" date="2013-12" db="EMBL/GenBank/DDBJ databases">
        <authorList>
            <person name="Aslett M."/>
        </authorList>
    </citation>
    <scope>NUCLEOTIDE SEQUENCE [LARGE SCALE GENOMIC DNA]</scope>
    <source>
        <strain evidence="3">Lindley</strain>
    </source>
</reference>
<feature type="compositionally biased region" description="Polar residues" evidence="1">
    <location>
        <begin position="77"/>
        <end position="86"/>
    </location>
</feature>
<dbReference type="GO" id="GO:0003779">
    <property type="term" value="F:actin binding"/>
    <property type="evidence" value="ECO:0007669"/>
    <property type="project" value="InterPro"/>
</dbReference>
<organism evidence="3 4">
    <name type="scientific">Globodera pallida</name>
    <name type="common">Potato cyst nematode worm</name>
    <name type="synonym">Heterodera pallida</name>
    <dbReference type="NCBI Taxonomy" id="36090"/>
    <lineage>
        <taxon>Eukaryota</taxon>
        <taxon>Metazoa</taxon>
        <taxon>Ecdysozoa</taxon>
        <taxon>Nematoda</taxon>
        <taxon>Chromadorea</taxon>
        <taxon>Rhabditida</taxon>
        <taxon>Tylenchina</taxon>
        <taxon>Tylenchomorpha</taxon>
        <taxon>Tylenchoidea</taxon>
        <taxon>Heteroderidae</taxon>
        <taxon>Heteroderinae</taxon>
        <taxon>Globodera</taxon>
    </lineage>
</organism>
<feature type="region of interest" description="Disordered" evidence="1">
    <location>
        <begin position="47"/>
        <end position="88"/>
    </location>
</feature>
<accession>A0A183C320</accession>
<name>A0A183C320_GLOPA</name>
<sequence>MLLNEIHKGTRLKKAVTNDRSAPTVEGQIVGDGPSTGRVAVPAAMNQKAAAPKPGAMNLGDLFRDGVPRKPSDLKNQKSSSSTNVASEPFLVGQRNCAQSFDEINSHCKSAKVTLNDIHKCTPAFASQTSKTEVCRGSA</sequence>
<evidence type="ECO:0000256" key="1">
    <source>
        <dbReference type="SAM" id="MobiDB-lite"/>
    </source>
</evidence>
<dbReference type="Pfam" id="PF02205">
    <property type="entry name" value="WH2"/>
    <property type="match status" value="1"/>
</dbReference>
<reference evidence="3" key="2">
    <citation type="submission" date="2014-05" db="EMBL/GenBank/DDBJ databases">
        <title>The genome and life-stage specific transcriptomes of Globodera pallida elucidate key aspects of plant parasitism by a cyst nematode.</title>
        <authorList>
            <person name="Cotton J.A."/>
            <person name="Lilley C.J."/>
            <person name="Jones L.M."/>
            <person name="Kikuchi T."/>
            <person name="Reid A.J."/>
            <person name="Thorpe P."/>
            <person name="Tsai I.J."/>
            <person name="Beasley H."/>
            <person name="Blok V."/>
            <person name="Cock P.J.A."/>
            <person name="Van den Akker S.E."/>
            <person name="Holroyd N."/>
            <person name="Hunt M."/>
            <person name="Mantelin S."/>
            <person name="Naghra H."/>
            <person name="Pain A."/>
            <person name="Palomares-Rius J.E."/>
            <person name="Zarowiecki M."/>
            <person name="Berriman M."/>
            <person name="Jones J.T."/>
            <person name="Urwin P.E."/>
        </authorList>
    </citation>
    <scope>NUCLEOTIDE SEQUENCE [LARGE SCALE GENOMIC DNA]</scope>
    <source>
        <strain evidence="3">Lindley</strain>
    </source>
</reference>
<reference evidence="4" key="3">
    <citation type="submission" date="2016-06" db="UniProtKB">
        <authorList>
            <consortium name="WormBaseParasite"/>
        </authorList>
    </citation>
    <scope>IDENTIFICATION</scope>
</reference>